<dbReference type="SUPFAM" id="SSF53254">
    <property type="entry name" value="Phosphoglycerate mutase-like"/>
    <property type="match status" value="1"/>
</dbReference>
<accession>A0A5C5BC91</accession>
<feature type="active site" description="Tele-phosphohistidine intermediate" evidence="1">
    <location>
        <position position="17"/>
    </location>
</feature>
<dbReference type="RefSeq" id="WP_108718050.1">
    <property type="nucleotide sequence ID" value="NZ_VENP01000022.1"/>
</dbReference>
<reference evidence="4 5" key="1">
    <citation type="submission" date="2019-06" db="EMBL/GenBank/DDBJ databases">
        <title>Draft genome sequence of Miniimonas arenae KCTC 19750T isolated from sea sand.</title>
        <authorList>
            <person name="Park S.-J."/>
        </authorList>
    </citation>
    <scope>NUCLEOTIDE SEQUENCE [LARGE SCALE GENOMIC DNA]</scope>
    <source>
        <strain evidence="4 5">KCTC 19750</strain>
    </source>
</reference>
<sequence>MPAPQDGPRGTLVAVRHGETEWSKAGRHTGRTDLPLTAAGEEQATTAGKSLAGQEFGLVLVSPLGRARRTAELAGFPDYEIVPDLAEWDYGPVEGLTRQQVRDELGYAWSVLPDGVRQTLSISGTDDVPDRLRNPSPGKGELVEEVAARAARVIARVEPTLKEGKDVLIVAHGHLLRILACAWLDLHPEVAERLAMGTAARSVFGYDRGVRSLVHWNVPPSVVFPA</sequence>
<feature type="binding site" evidence="2">
    <location>
        <position position="66"/>
    </location>
    <ligand>
        <name>substrate</name>
    </ligand>
</feature>
<dbReference type="Pfam" id="PF00300">
    <property type="entry name" value="His_Phos_1"/>
    <property type="match status" value="1"/>
</dbReference>
<dbReference type="EMBL" id="VENP01000022">
    <property type="protein sequence ID" value="TNU74772.1"/>
    <property type="molecule type" value="Genomic_DNA"/>
</dbReference>
<dbReference type="SMART" id="SM00855">
    <property type="entry name" value="PGAM"/>
    <property type="match status" value="1"/>
</dbReference>
<evidence type="ECO:0000313" key="4">
    <source>
        <dbReference type="EMBL" id="TNU74772.1"/>
    </source>
</evidence>
<dbReference type="Proteomes" id="UP000313849">
    <property type="component" value="Unassembled WGS sequence"/>
</dbReference>
<comment type="caution">
    <text evidence="4">The sequence shown here is derived from an EMBL/GenBank/DDBJ whole genome shotgun (WGS) entry which is preliminary data.</text>
</comment>
<keyword evidence="5" id="KW-1185">Reference proteome</keyword>
<proteinExistence type="predicted"/>
<name>A0A5C5BC91_9MICO</name>
<evidence type="ECO:0000256" key="2">
    <source>
        <dbReference type="PIRSR" id="PIRSR613078-2"/>
    </source>
</evidence>
<dbReference type="InterPro" id="IPR029033">
    <property type="entry name" value="His_PPase_superfam"/>
</dbReference>
<feature type="active site" description="Proton donor/acceptor" evidence="1">
    <location>
        <position position="87"/>
    </location>
</feature>
<feature type="binding site" evidence="2">
    <location>
        <begin position="29"/>
        <end position="30"/>
    </location>
    <ligand>
        <name>substrate</name>
    </ligand>
</feature>
<dbReference type="AlphaFoldDB" id="A0A5C5BC91"/>
<evidence type="ECO:0000256" key="1">
    <source>
        <dbReference type="PIRSR" id="PIRSR613078-1"/>
    </source>
</evidence>
<feature type="site" description="Transition state stabilizer" evidence="3">
    <location>
        <position position="172"/>
    </location>
</feature>
<evidence type="ECO:0000313" key="5">
    <source>
        <dbReference type="Proteomes" id="UP000313849"/>
    </source>
</evidence>
<dbReference type="PANTHER" id="PTHR48100:SF15">
    <property type="entry name" value="SEDOHEPTULOSE 1,7-BISPHOSPHATASE"/>
    <property type="match status" value="1"/>
</dbReference>
<organism evidence="4 5">
    <name type="scientific">Miniimonas arenae</name>
    <dbReference type="NCBI Taxonomy" id="676201"/>
    <lineage>
        <taxon>Bacteria</taxon>
        <taxon>Bacillati</taxon>
        <taxon>Actinomycetota</taxon>
        <taxon>Actinomycetes</taxon>
        <taxon>Micrococcales</taxon>
        <taxon>Beutenbergiaceae</taxon>
        <taxon>Miniimonas</taxon>
    </lineage>
</organism>
<dbReference type="InterPro" id="IPR050275">
    <property type="entry name" value="PGM_Phosphatase"/>
</dbReference>
<dbReference type="GO" id="GO:0016791">
    <property type="term" value="F:phosphatase activity"/>
    <property type="evidence" value="ECO:0007669"/>
    <property type="project" value="TreeGrafter"/>
</dbReference>
<dbReference type="PANTHER" id="PTHR48100">
    <property type="entry name" value="BROAD-SPECIFICITY PHOSPHATASE YOR283W-RELATED"/>
    <property type="match status" value="1"/>
</dbReference>
<evidence type="ECO:0000256" key="3">
    <source>
        <dbReference type="PIRSR" id="PIRSR613078-3"/>
    </source>
</evidence>
<dbReference type="InterPro" id="IPR013078">
    <property type="entry name" value="His_Pase_superF_clade-1"/>
</dbReference>
<gene>
    <name evidence="4" type="ORF">FH969_07555</name>
</gene>
<dbReference type="CDD" id="cd07067">
    <property type="entry name" value="HP_PGM_like"/>
    <property type="match status" value="1"/>
</dbReference>
<dbReference type="Gene3D" id="3.40.50.1240">
    <property type="entry name" value="Phosphoglycerate mutase-like"/>
    <property type="match status" value="1"/>
</dbReference>
<feature type="binding site" evidence="2">
    <location>
        <begin position="87"/>
        <end position="90"/>
    </location>
    <ligand>
        <name>substrate</name>
    </ligand>
</feature>
<protein>
    <submittedName>
        <fullName evidence="4">Histidine phosphatase family protein</fullName>
    </submittedName>
</protein>
<dbReference type="OrthoDB" id="4697614at2"/>